<proteinExistence type="predicted"/>
<accession>A0ABN7S3M5</accession>
<dbReference type="Proteomes" id="UP001158576">
    <property type="component" value="Chromosome PAR"/>
</dbReference>
<evidence type="ECO:0000313" key="2">
    <source>
        <dbReference type="EMBL" id="CAG5088731.1"/>
    </source>
</evidence>
<evidence type="ECO:0000313" key="3">
    <source>
        <dbReference type="Proteomes" id="UP001158576"/>
    </source>
</evidence>
<protein>
    <submittedName>
        <fullName evidence="2">Oidioi.mRNA.OKI2018_I69.PAR.g11950.t1.cds</fullName>
    </submittedName>
</protein>
<gene>
    <name evidence="2" type="ORF">OKIOD_LOCUS3508</name>
</gene>
<reference evidence="2 3" key="1">
    <citation type="submission" date="2021-04" db="EMBL/GenBank/DDBJ databases">
        <authorList>
            <person name="Bliznina A."/>
        </authorList>
    </citation>
    <scope>NUCLEOTIDE SEQUENCE [LARGE SCALE GENOMIC DNA]</scope>
</reference>
<keyword evidence="1" id="KW-0812">Transmembrane</keyword>
<evidence type="ECO:0000256" key="1">
    <source>
        <dbReference type="SAM" id="Phobius"/>
    </source>
</evidence>
<organism evidence="2 3">
    <name type="scientific">Oikopleura dioica</name>
    <name type="common">Tunicate</name>
    <dbReference type="NCBI Taxonomy" id="34765"/>
    <lineage>
        <taxon>Eukaryota</taxon>
        <taxon>Metazoa</taxon>
        <taxon>Chordata</taxon>
        <taxon>Tunicata</taxon>
        <taxon>Appendicularia</taxon>
        <taxon>Copelata</taxon>
        <taxon>Oikopleuridae</taxon>
        <taxon>Oikopleura</taxon>
    </lineage>
</organism>
<dbReference type="EMBL" id="OU015568">
    <property type="protein sequence ID" value="CAG5088731.1"/>
    <property type="molecule type" value="Genomic_DNA"/>
</dbReference>
<keyword evidence="1" id="KW-0472">Membrane</keyword>
<keyword evidence="3" id="KW-1185">Reference proteome</keyword>
<keyword evidence="1" id="KW-1133">Transmembrane helix</keyword>
<sequence>MTSTEGLYIRHSDMQPGFYQANGFWMLPALFLLICISVFAVIRIWTYLYEYYMNKRSRRTRNPAERWSLHSPSPNI</sequence>
<feature type="transmembrane region" description="Helical" evidence="1">
    <location>
        <begin position="24"/>
        <end position="49"/>
    </location>
</feature>
<name>A0ABN7S3M5_OIKDI</name>